<sequence>MLPPAVRSLVRTSPSVARVADRAVLSVTGSQAGDFLNGIVSSSTAASATHLPAHFYTAFLHAQGRVLHDAFVYAHRDVSGVKGFLIEYDARPSEAPPLLPTLKKYVLRRKVRIRDVSQEWDVWATWGSEMDGAWETQRRWLHASSGAIEPVWDNQDGAPWGSEPGVLRDRRAIGMGHRLLVRKGDSPRQASTHDTVSEADYLLHRITHGVPEGIEDIVPMHAFPMESNLDVMGALDFRKGCFVGQELTVRTYHTGIIRKRILPVLIEPSSGPTSGPSDIPSFPSDVDIRAQRTEADGGTPKPRPRGTGKLLSSTKGVGLALLRLEHVAAVENGTAALDMEVGEEKTKWRVTPWWPGWWPHMPEHH</sequence>
<dbReference type="InParanoid" id="S8ED08"/>
<dbReference type="GO" id="GO:0005759">
    <property type="term" value="C:mitochondrial matrix"/>
    <property type="evidence" value="ECO:0007669"/>
    <property type="project" value="TreeGrafter"/>
</dbReference>
<evidence type="ECO:0000256" key="1">
    <source>
        <dbReference type="ARBA" id="ARBA00004173"/>
    </source>
</evidence>
<dbReference type="NCBIfam" id="TIGR03317">
    <property type="entry name" value="ygfZ_signature"/>
    <property type="match status" value="1"/>
</dbReference>
<evidence type="ECO:0000256" key="3">
    <source>
        <dbReference type="ARBA" id="ARBA00023128"/>
    </source>
</evidence>
<dbReference type="PANTHER" id="PTHR22602">
    <property type="entry name" value="TRANSFERASE CAF17, MITOCHONDRIAL-RELATED"/>
    <property type="match status" value="1"/>
</dbReference>
<dbReference type="GO" id="GO:0016226">
    <property type="term" value="P:iron-sulfur cluster assembly"/>
    <property type="evidence" value="ECO:0007669"/>
    <property type="project" value="TreeGrafter"/>
</dbReference>
<keyword evidence="3" id="KW-0496">Mitochondrion</keyword>
<evidence type="ECO:0000256" key="2">
    <source>
        <dbReference type="ARBA" id="ARBA00022946"/>
    </source>
</evidence>
<dbReference type="Gene3D" id="3.30.1360.120">
    <property type="entry name" value="Probable tRNA modification gtpase trme, domain 1"/>
    <property type="match status" value="1"/>
</dbReference>
<accession>S8ED08</accession>
<dbReference type="InterPro" id="IPR027266">
    <property type="entry name" value="TrmE/GcvT-like"/>
</dbReference>
<protein>
    <recommendedName>
        <fullName evidence="5">CAF17 C-terminal domain-containing protein</fullName>
    </recommendedName>
</protein>
<dbReference type="InterPro" id="IPR017703">
    <property type="entry name" value="YgfZ/GCV_T_CS"/>
</dbReference>
<dbReference type="HOGENOM" id="CLU_007884_7_0_1"/>
<keyword evidence="2" id="KW-0809">Transit peptide</keyword>
<evidence type="ECO:0000313" key="6">
    <source>
        <dbReference type="EMBL" id="EPT02852.1"/>
    </source>
</evidence>
<dbReference type="SUPFAM" id="SSF103025">
    <property type="entry name" value="Folate-binding domain"/>
    <property type="match status" value="1"/>
</dbReference>
<dbReference type="OrthoDB" id="191995at2759"/>
<dbReference type="EMBL" id="KE504133">
    <property type="protein sequence ID" value="EPT02852.1"/>
    <property type="molecule type" value="Genomic_DNA"/>
</dbReference>
<dbReference type="InterPro" id="IPR045179">
    <property type="entry name" value="YgfZ/GcvT"/>
</dbReference>
<feature type="domain" description="CAF17 C-terminal" evidence="5">
    <location>
        <begin position="258"/>
        <end position="359"/>
    </location>
</feature>
<dbReference type="PANTHER" id="PTHR22602:SF0">
    <property type="entry name" value="TRANSFERASE CAF17, MITOCHONDRIAL-RELATED"/>
    <property type="match status" value="1"/>
</dbReference>
<dbReference type="FunCoup" id="S8ED08">
    <property type="interactions" value="146"/>
</dbReference>
<organism evidence="6 7">
    <name type="scientific">Fomitopsis schrenkii</name>
    <name type="common">Brown rot fungus</name>
    <dbReference type="NCBI Taxonomy" id="2126942"/>
    <lineage>
        <taxon>Eukaryota</taxon>
        <taxon>Fungi</taxon>
        <taxon>Dikarya</taxon>
        <taxon>Basidiomycota</taxon>
        <taxon>Agaricomycotina</taxon>
        <taxon>Agaricomycetes</taxon>
        <taxon>Polyporales</taxon>
        <taxon>Fomitopsis</taxon>
    </lineage>
</organism>
<dbReference type="Pfam" id="PF25455">
    <property type="entry name" value="Beta-barrel_CAF17_C"/>
    <property type="match status" value="1"/>
</dbReference>
<keyword evidence="7" id="KW-1185">Reference proteome</keyword>
<evidence type="ECO:0000259" key="5">
    <source>
        <dbReference type="Pfam" id="PF25455"/>
    </source>
</evidence>
<comment type="similarity">
    <text evidence="4">Belongs to the GcvT family. CAF17/IBA57 subfamily.</text>
</comment>
<proteinExistence type="inferred from homology"/>
<reference evidence="6 7" key="1">
    <citation type="journal article" date="2012" name="Science">
        <title>The Paleozoic origin of enzymatic lignin decomposition reconstructed from 31 fungal genomes.</title>
        <authorList>
            <person name="Floudas D."/>
            <person name="Binder M."/>
            <person name="Riley R."/>
            <person name="Barry K."/>
            <person name="Blanchette R.A."/>
            <person name="Henrissat B."/>
            <person name="Martinez A.T."/>
            <person name="Otillar R."/>
            <person name="Spatafora J.W."/>
            <person name="Yadav J.S."/>
            <person name="Aerts A."/>
            <person name="Benoit I."/>
            <person name="Boyd A."/>
            <person name="Carlson A."/>
            <person name="Copeland A."/>
            <person name="Coutinho P.M."/>
            <person name="de Vries R.P."/>
            <person name="Ferreira P."/>
            <person name="Findley K."/>
            <person name="Foster B."/>
            <person name="Gaskell J."/>
            <person name="Glotzer D."/>
            <person name="Gorecki P."/>
            <person name="Heitman J."/>
            <person name="Hesse C."/>
            <person name="Hori C."/>
            <person name="Igarashi K."/>
            <person name="Jurgens J.A."/>
            <person name="Kallen N."/>
            <person name="Kersten P."/>
            <person name="Kohler A."/>
            <person name="Kuees U."/>
            <person name="Kumar T.K.A."/>
            <person name="Kuo A."/>
            <person name="LaButti K."/>
            <person name="Larrondo L.F."/>
            <person name="Lindquist E."/>
            <person name="Ling A."/>
            <person name="Lombard V."/>
            <person name="Lucas S."/>
            <person name="Lundell T."/>
            <person name="Martin R."/>
            <person name="McLaughlin D.J."/>
            <person name="Morgenstern I."/>
            <person name="Morin E."/>
            <person name="Murat C."/>
            <person name="Nagy L.G."/>
            <person name="Nolan M."/>
            <person name="Ohm R.A."/>
            <person name="Patyshakuliyeva A."/>
            <person name="Rokas A."/>
            <person name="Ruiz-Duenas F.J."/>
            <person name="Sabat G."/>
            <person name="Salamov A."/>
            <person name="Samejima M."/>
            <person name="Schmutz J."/>
            <person name="Slot J.C."/>
            <person name="St John F."/>
            <person name="Stenlid J."/>
            <person name="Sun H."/>
            <person name="Sun S."/>
            <person name="Syed K."/>
            <person name="Tsang A."/>
            <person name="Wiebenga A."/>
            <person name="Young D."/>
            <person name="Pisabarro A."/>
            <person name="Eastwood D.C."/>
            <person name="Martin F."/>
            <person name="Cullen D."/>
            <person name="Grigoriev I.V."/>
            <person name="Hibbett D.S."/>
        </authorList>
    </citation>
    <scope>NUCLEOTIDE SEQUENCE</scope>
    <source>
        <strain evidence="7">FP-58527</strain>
    </source>
</reference>
<dbReference type="InterPro" id="IPR057460">
    <property type="entry name" value="CAF17_C"/>
</dbReference>
<comment type="subcellular location">
    <subcellularLocation>
        <location evidence="1">Mitochondrion</location>
    </subcellularLocation>
</comment>
<evidence type="ECO:0000313" key="7">
    <source>
        <dbReference type="Proteomes" id="UP000015241"/>
    </source>
</evidence>
<evidence type="ECO:0000256" key="4">
    <source>
        <dbReference type="ARBA" id="ARBA00093447"/>
    </source>
</evidence>
<name>S8ED08_FOMSC</name>
<dbReference type="Proteomes" id="UP000015241">
    <property type="component" value="Unassembled WGS sequence"/>
</dbReference>
<dbReference type="eggNOG" id="KOG2929">
    <property type="taxonomic scope" value="Eukaryota"/>
</dbReference>
<dbReference type="AlphaFoldDB" id="S8ED08"/>
<dbReference type="STRING" id="743788.S8ED08"/>
<gene>
    <name evidence="6" type="ORF">FOMPIDRAFT_151148</name>
</gene>